<dbReference type="Proteomes" id="UP000515151">
    <property type="component" value="Chromosome 3"/>
</dbReference>
<keyword evidence="5" id="KW-1185">Reference proteome</keyword>
<evidence type="ECO:0000256" key="2">
    <source>
        <dbReference type="PROSITE-ProRule" id="PRU00332"/>
    </source>
</evidence>
<feature type="domain" description="HTH La-type RNA-binding" evidence="4">
    <location>
        <begin position="294"/>
        <end position="383"/>
    </location>
</feature>
<dbReference type="SMART" id="SM00715">
    <property type="entry name" value="LA"/>
    <property type="match status" value="1"/>
</dbReference>
<evidence type="ECO:0000313" key="5">
    <source>
        <dbReference type="Proteomes" id="UP000515151"/>
    </source>
</evidence>
<dbReference type="GO" id="GO:0000339">
    <property type="term" value="F:RNA cap binding"/>
    <property type="evidence" value="ECO:0007669"/>
    <property type="project" value="InterPro"/>
</dbReference>
<dbReference type="InterPro" id="IPR045180">
    <property type="entry name" value="La_dom_prot"/>
</dbReference>
<reference evidence="6" key="2">
    <citation type="submission" date="2025-08" db="UniProtKB">
        <authorList>
            <consortium name="RefSeq"/>
        </authorList>
    </citation>
    <scope>IDENTIFICATION</scope>
    <source>
        <tissue evidence="6">Leaf</tissue>
    </source>
</reference>
<feature type="compositionally biased region" description="Basic residues" evidence="3">
    <location>
        <begin position="92"/>
        <end position="105"/>
    </location>
</feature>
<name>A0A6P8DCM1_PUNGR</name>
<dbReference type="InterPro" id="IPR006630">
    <property type="entry name" value="La_HTH"/>
</dbReference>
<evidence type="ECO:0000259" key="4">
    <source>
        <dbReference type="PROSITE" id="PS50961"/>
    </source>
</evidence>
<feature type="compositionally biased region" description="Polar residues" evidence="3">
    <location>
        <begin position="53"/>
        <end position="62"/>
    </location>
</feature>
<gene>
    <name evidence="6" type="primary">LOC116201762</name>
</gene>
<feature type="region of interest" description="Disordered" evidence="3">
    <location>
        <begin position="687"/>
        <end position="708"/>
    </location>
</feature>
<feature type="region of interest" description="Disordered" evidence="3">
    <location>
        <begin position="1"/>
        <end position="119"/>
    </location>
</feature>
<dbReference type="PANTHER" id="PTHR22792:SF101">
    <property type="entry name" value="LA-RELATED PROTEIN 1A"/>
    <property type="match status" value="1"/>
</dbReference>
<dbReference type="CDD" id="cd07323">
    <property type="entry name" value="LAM"/>
    <property type="match status" value="1"/>
</dbReference>
<feature type="compositionally biased region" description="Polar residues" evidence="3">
    <location>
        <begin position="382"/>
        <end position="394"/>
    </location>
</feature>
<dbReference type="Pfam" id="PF05383">
    <property type="entry name" value="La"/>
    <property type="match status" value="1"/>
</dbReference>
<evidence type="ECO:0000256" key="3">
    <source>
        <dbReference type="SAM" id="MobiDB-lite"/>
    </source>
</evidence>
<reference evidence="5" key="1">
    <citation type="journal article" date="2020" name="Plant Biotechnol. J.">
        <title>The pomegranate (Punica granatum L.) draft genome dissects genetic divergence between soft- and hard-seeded cultivars.</title>
        <authorList>
            <person name="Luo X."/>
            <person name="Li H."/>
            <person name="Wu Z."/>
            <person name="Yao W."/>
            <person name="Zhao P."/>
            <person name="Cao D."/>
            <person name="Yu H."/>
            <person name="Li K."/>
            <person name="Poudel K."/>
            <person name="Zhao D."/>
            <person name="Zhang F."/>
            <person name="Xia X."/>
            <person name="Chen L."/>
            <person name="Wang Q."/>
            <person name="Jing D."/>
            <person name="Cao S."/>
        </authorList>
    </citation>
    <scope>NUCLEOTIDE SEQUENCE [LARGE SCALE GENOMIC DNA]</scope>
    <source>
        <strain evidence="5">cv. Tunisia</strain>
    </source>
</reference>
<dbReference type="SMART" id="SM00684">
    <property type="entry name" value="DM15"/>
    <property type="match status" value="3"/>
</dbReference>
<feature type="compositionally biased region" description="Basic and acidic residues" evidence="3">
    <location>
        <begin position="410"/>
        <end position="441"/>
    </location>
</feature>
<evidence type="ECO:0000313" key="6">
    <source>
        <dbReference type="RefSeq" id="XP_031389018.1"/>
    </source>
</evidence>
<dbReference type="InterPro" id="IPR006607">
    <property type="entry name" value="DM15"/>
</dbReference>
<proteinExistence type="predicted"/>
<feature type="region of interest" description="Disordered" evidence="3">
    <location>
        <begin position="382"/>
        <end position="462"/>
    </location>
</feature>
<dbReference type="GO" id="GO:0048255">
    <property type="term" value="P:mRNA stabilization"/>
    <property type="evidence" value="ECO:0007669"/>
    <property type="project" value="InterPro"/>
</dbReference>
<dbReference type="InterPro" id="IPR036388">
    <property type="entry name" value="WH-like_DNA-bd_sf"/>
</dbReference>
<feature type="compositionally biased region" description="Polar residues" evidence="3">
    <location>
        <begin position="443"/>
        <end position="456"/>
    </location>
</feature>
<dbReference type="GeneID" id="116201762"/>
<protein>
    <submittedName>
        <fullName evidence="6">La-related protein 1A isoform X1</fullName>
    </submittedName>
</protein>
<dbReference type="RefSeq" id="XP_031389018.1">
    <property type="nucleotide sequence ID" value="XM_031533158.1"/>
</dbReference>
<organism evidence="5 6">
    <name type="scientific">Punica granatum</name>
    <name type="common">Pomegranate</name>
    <dbReference type="NCBI Taxonomy" id="22663"/>
    <lineage>
        <taxon>Eukaryota</taxon>
        <taxon>Viridiplantae</taxon>
        <taxon>Streptophyta</taxon>
        <taxon>Embryophyta</taxon>
        <taxon>Tracheophyta</taxon>
        <taxon>Spermatophyta</taxon>
        <taxon>Magnoliopsida</taxon>
        <taxon>eudicotyledons</taxon>
        <taxon>Gunneridae</taxon>
        <taxon>Pentapetalae</taxon>
        <taxon>rosids</taxon>
        <taxon>malvids</taxon>
        <taxon>Myrtales</taxon>
        <taxon>Lythraceae</taxon>
        <taxon>Punica</taxon>
    </lineage>
</organism>
<feature type="region of interest" description="Disordered" evidence="3">
    <location>
        <begin position="153"/>
        <end position="195"/>
    </location>
</feature>
<feature type="compositionally biased region" description="Polar residues" evidence="3">
    <location>
        <begin position="82"/>
        <end position="91"/>
    </location>
</feature>
<accession>A0A6P8DCM1</accession>
<dbReference type="OrthoDB" id="340227at2759"/>
<dbReference type="Gene3D" id="1.10.10.10">
    <property type="entry name" value="Winged helix-like DNA-binding domain superfamily/Winged helix DNA-binding domain"/>
    <property type="match status" value="1"/>
</dbReference>
<feature type="compositionally biased region" description="Polar residues" evidence="3">
    <location>
        <begin position="601"/>
        <end position="633"/>
    </location>
</feature>
<feature type="compositionally biased region" description="Pro residues" evidence="3">
    <location>
        <begin position="110"/>
        <end position="119"/>
    </location>
</feature>
<sequence>MVMAENENGDDQKELGGPKSPWKTPVADTSSADAQVMGAESWPALGDAPPRPNSTDSASKPPTSAAPEVPSPPNPQGAAAQRKSQGSGNPTQHKHSSVRHQKSGSKRNPNGPPPFAMLPYQPGPMFPPMVGPPHVAVPGYAYPPFPGPFHAVEAPPMKSGAETPAQPFVPPAHGVDPSRNVQPPPQGGDPNAYPSKFSNIRPSMQQPAGPLNHQWNHQRAYGLGENLPMPPVVGPRAFVRAPFYGPAPGFMVGPSFPGPGSVYYVPVAHPSSIRGPHPPQFVRPPVNPGAPTLPPETQALKSNIIKQIEYYFSDENLQTDHYLIALMEDEGWVPISHIAEFKRVKRMCTDIQFILYSLQSSSSVEVKGDKIRRRDDWSKWLPSSSANSSLTQAETPKEQTAENLAQPHSEGIDVREDNVRSVPKEGGVHSSGDRHDNHIKSGEGTSESAAKTSQPSSRHKSVRLIYSKTTHSARMNDDHVTESEEVAGNASIHDVNDLSDDFASTFMLDEELELEQKALKKNGPSKRIDDEDDEMAVYDHDVQRLVIVTQNAKAGKGPDSGGKVSKGISKELASAIDEGLYFYEQELKNKRSNHRKNNSSLENGSTNSRSSSLGPGVSNLHTGEQSAGSSSHGESGVAISRKKQNKGFSKQHLSHKQRFFSSNFRNHGTARNSLGIISESPPSNSIGFFFGSTPPDNPGPRSSKLSVSPHGILSGSSPPVGSMPKSFPPFQHPSHQLLEENGFKQQKYMKFQKRCLNDRKKLGIGCSEEMNTLYRFWSYFLRDIFVPSMYNEFRKLALEDAAANYNYGIECLFRFYSYGLEKEFREGLYKDFEQLTLDFYYKGNLYGLEKYWYRNSIGLIYHCNFRRAFHHYRGQHSQKDPVTKRPELEKLLREEYRSLEDFQAKERNSNTVKEGN</sequence>
<evidence type="ECO:0000256" key="1">
    <source>
        <dbReference type="ARBA" id="ARBA00022884"/>
    </source>
</evidence>
<dbReference type="SUPFAM" id="SSF46785">
    <property type="entry name" value="Winged helix' DNA-binding domain"/>
    <property type="match status" value="1"/>
</dbReference>
<dbReference type="PROSITE" id="PS50961">
    <property type="entry name" value="HTH_LA"/>
    <property type="match status" value="1"/>
</dbReference>
<dbReference type="InterPro" id="IPR036390">
    <property type="entry name" value="WH_DNA-bd_sf"/>
</dbReference>
<dbReference type="PANTHER" id="PTHR22792">
    <property type="entry name" value="LUPUS LA PROTEIN-RELATED"/>
    <property type="match status" value="1"/>
</dbReference>
<dbReference type="AlphaFoldDB" id="A0A6P8DCM1"/>
<keyword evidence="1 2" id="KW-0694">RNA-binding</keyword>
<feature type="region of interest" description="Disordered" evidence="3">
    <location>
        <begin position="591"/>
        <end position="666"/>
    </location>
</feature>
<dbReference type="Pfam" id="PF21071">
    <property type="entry name" value="LARP1_HEAT"/>
    <property type="match status" value="1"/>
</dbReference>